<proteinExistence type="predicted"/>
<dbReference type="EMBL" id="BBQY01000028">
    <property type="protein sequence ID" value="GBH32179.1"/>
    <property type="molecule type" value="Genomic_DNA"/>
</dbReference>
<accession>A0A401J6A3</accession>
<dbReference type="AlphaFoldDB" id="A0A401J6A3"/>
<dbReference type="Proteomes" id="UP000290975">
    <property type="component" value="Unassembled WGS sequence"/>
</dbReference>
<keyword evidence="1" id="KW-0732">Signal</keyword>
<sequence length="419" mass="45447">MWGPANRIRRVPLFVFACMPVLGMAIGAARAQSGEGAPPLLVSEDDRLPNDDGVYVGVQAASAYFDNFLQISDGATPPAGVSKSDVVTSTGGYIAARETISLQQVYASGFINKRLHARNTQYNNVAAAAQAGWAWRLGTACDGQVEGRYNRSQGDFADEGSFVENIRTSRSLIASGQCPLADILTPRLNYATSSTENSALGREDLNYDSESLGIDLSLSRTSRLVIAATGDRALWIYPSRPGPSGVGVESVERVSLGGRISYNPTGKLGLSGGLSANRVTREGDGREINGINGNVALSLRYIPRFNVTLSARRVFEPARFVRAGVQRRDLLNIALVYDISPRTNIALRGTRELRRYALPSGAPLQRQRDEIYAIRFQARHRIAPKFLIDGEIRHDSRSYDFLPQGVSATRIGLSAQLAI</sequence>
<keyword evidence="3" id="KW-1185">Reference proteome</keyword>
<organism evidence="2 3">
    <name type="scientific">Sphingobium xenophagum</name>
    <dbReference type="NCBI Taxonomy" id="121428"/>
    <lineage>
        <taxon>Bacteria</taxon>
        <taxon>Pseudomonadati</taxon>
        <taxon>Pseudomonadota</taxon>
        <taxon>Alphaproteobacteria</taxon>
        <taxon>Sphingomonadales</taxon>
        <taxon>Sphingomonadaceae</taxon>
        <taxon>Sphingobium</taxon>
    </lineage>
</organism>
<name>A0A401J6A3_SPHXE</name>
<feature type="chain" id="PRO_5018996968" description="Beta-barrel porin 2" evidence="1">
    <location>
        <begin position="32"/>
        <end position="419"/>
    </location>
</feature>
<dbReference type="SUPFAM" id="SSF56935">
    <property type="entry name" value="Porins"/>
    <property type="match status" value="1"/>
</dbReference>
<comment type="caution">
    <text evidence="2">The sequence shown here is derived from an EMBL/GenBank/DDBJ whole genome shotgun (WGS) entry which is preliminary data.</text>
</comment>
<evidence type="ECO:0000313" key="2">
    <source>
        <dbReference type="EMBL" id="GBH32179.1"/>
    </source>
</evidence>
<feature type="signal peptide" evidence="1">
    <location>
        <begin position="1"/>
        <end position="31"/>
    </location>
</feature>
<reference evidence="2 3" key="1">
    <citation type="submission" date="2014-12" db="EMBL/GenBank/DDBJ databases">
        <title>Whole genome sequencing of Sphingobium xenophagum OW59.</title>
        <authorList>
            <person name="Ohta Y."/>
            <person name="Nishi S."/>
            <person name="Hatada Y."/>
        </authorList>
    </citation>
    <scope>NUCLEOTIDE SEQUENCE [LARGE SCALE GENOMIC DNA]</scope>
    <source>
        <strain evidence="2 3">OW59</strain>
    </source>
</reference>
<evidence type="ECO:0008006" key="4">
    <source>
        <dbReference type="Google" id="ProtNLM"/>
    </source>
</evidence>
<gene>
    <name evidence="2" type="ORF">MBESOW_P3418</name>
</gene>
<evidence type="ECO:0000256" key="1">
    <source>
        <dbReference type="SAM" id="SignalP"/>
    </source>
</evidence>
<evidence type="ECO:0000313" key="3">
    <source>
        <dbReference type="Proteomes" id="UP000290975"/>
    </source>
</evidence>
<protein>
    <recommendedName>
        <fullName evidence="4">Beta-barrel porin 2</fullName>
    </recommendedName>
</protein>